<dbReference type="HOGENOM" id="CLU_3190869_0_0_6"/>
<accession>A0A060HEB0</accession>
<protein>
    <submittedName>
        <fullName evidence="1">Uncharacterized protein</fullName>
    </submittedName>
</protein>
<organism evidence="1 2">
    <name type="scientific">Xylella fastidiosa subsp. sandyi Ann-1</name>
    <dbReference type="NCBI Taxonomy" id="155920"/>
    <lineage>
        <taxon>Bacteria</taxon>
        <taxon>Pseudomonadati</taxon>
        <taxon>Pseudomonadota</taxon>
        <taxon>Gammaproteobacteria</taxon>
        <taxon>Lysobacterales</taxon>
        <taxon>Lysobacteraceae</taxon>
        <taxon>Xylella</taxon>
    </lineage>
</organism>
<reference evidence="1 2" key="1">
    <citation type="submission" date="2013-08" db="EMBL/GenBank/DDBJ databases">
        <authorList>
            <person name="Stouthamer R."/>
            <person name="Nunney L."/>
        </authorList>
    </citation>
    <scope>NUCLEOTIDE SEQUENCE [LARGE SCALE GENOMIC DNA]</scope>
    <source>
        <strain evidence="2">ann-1</strain>
    </source>
</reference>
<gene>
    <name evidence="1" type="ORF">D934_07320</name>
</gene>
<dbReference type="KEGG" id="xfs:D934_07320"/>
<dbReference type="EMBL" id="CP006696">
    <property type="protein sequence ID" value="AIC11282.1"/>
    <property type="molecule type" value="Genomic_DNA"/>
</dbReference>
<evidence type="ECO:0000313" key="1">
    <source>
        <dbReference type="EMBL" id="AIC11282.1"/>
    </source>
</evidence>
<proteinExistence type="predicted"/>
<sequence>MILIQQNRMFFFSVAKLQAQHKFCKKIVYCINGTAEIIDYFDHNFF</sequence>
<dbReference type="AlphaFoldDB" id="A0A060HEB0"/>
<name>A0A060HEB0_XYLFS</name>
<evidence type="ECO:0000313" key="2">
    <source>
        <dbReference type="Proteomes" id="UP000027215"/>
    </source>
</evidence>
<dbReference type="Proteomes" id="UP000027215">
    <property type="component" value="Chromosome"/>
</dbReference>
<dbReference type="PATRIC" id="fig|155920.8.peg.1702"/>